<name>A0A5A7RAH0_STRAF</name>
<dbReference type="InterPro" id="IPR002213">
    <property type="entry name" value="UDP_glucos_trans"/>
</dbReference>
<keyword evidence="6" id="KW-1185">Reference proteome</keyword>
<dbReference type="OrthoDB" id="5835829at2759"/>
<evidence type="ECO:0000256" key="1">
    <source>
        <dbReference type="ARBA" id="ARBA00009995"/>
    </source>
</evidence>
<keyword evidence="2" id="KW-0328">Glycosyltransferase</keyword>
<dbReference type="Proteomes" id="UP000325081">
    <property type="component" value="Unassembled WGS sequence"/>
</dbReference>
<sequence length="467" mass="52395">MAIKENQPHFVLLPFMAQGHMIPMVDISRLLAKRGITVTILLSPNNHNRVKPIINREVASGSSIRVSHFRFPSVEAGLPESFESLEGMLSVDESLKFLKATTLLEDRVEQILRNLEPRPACLISDMCFMWSAAVATRLRIPRIVFHGPSCFALVCMHLMKASNNFEDIAASDTEYFVLPELPDRIEITKAQIRGTAGEMPPEWAEFRRKMFDSESESLGTIANSFEELEPEYLRRYVQVKGKKVWCIGPVSLCNEDELDKAQRGKRASVDEHECLQWLGSRELSSIVYVCLGSLSRLAATQLVELGLGLEGSGRPFVWVVRNAPDEFETWLEDEKFEERGLAAGVPMLTWPVFAEQFLNEKFILSVAKTGVRMGVEVPVASVEEEKVGVQVRSEGIKAAIEELMDGGERGAERRERARELGKMAKRAIEEGVSSFVNLTRLVNDVCRRGDDDCGDEYGNGEVKKLDE</sequence>
<organism evidence="5 6">
    <name type="scientific">Striga asiatica</name>
    <name type="common">Asiatic witchweed</name>
    <name type="synonym">Buchnera asiatica</name>
    <dbReference type="NCBI Taxonomy" id="4170"/>
    <lineage>
        <taxon>Eukaryota</taxon>
        <taxon>Viridiplantae</taxon>
        <taxon>Streptophyta</taxon>
        <taxon>Embryophyta</taxon>
        <taxon>Tracheophyta</taxon>
        <taxon>Spermatophyta</taxon>
        <taxon>Magnoliopsida</taxon>
        <taxon>eudicotyledons</taxon>
        <taxon>Gunneridae</taxon>
        <taxon>Pentapetalae</taxon>
        <taxon>asterids</taxon>
        <taxon>lamiids</taxon>
        <taxon>Lamiales</taxon>
        <taxon>Orobanchaceae</taxon>
        <taxon>Buchnereae</taxon>
        <taxon>Striga</taxon>
    </lineage>
</organism>
<reference evidence="6" key="1">
    <citation type="journal article" date="2019" name="Curr. Biol.">
        <title>Genome Sequence of Striga asiatica Provides Insight into the Evolution of Plant Parasitism.</title>
        <authorList>
            <person name="Yoshida S."/>
            <person name="Kim S."/>
            <person name="Wafula E.K."/>
            <person name="Tanskanen J."/>
            <person name="Kim Y.M."/>
            <person name="Honaas L."/>
            <person name="Yang Z."/>
            <person name="Spallek T."/>
            <person name="Conn C.E."/>
            <person name="Ichihashi Y."/>
            <person name="Cheong K."/>
            <person name="Cui S."/>
            <person name="Der J.P."/>
            <person name="Gundlach H."/>
            <person name="Jiao Y."/>
            <person name="Hori C."/>
            <person name="Ishida J.K."/>
            <person name="Kasahara H."/>
            <person name="Kiba T."/>
            <person name="Kim M.S."/>
            <person name="Koo N."/>
            <person name="Laohavisit A."/>
            <person name="Lee Y.H."/>
            <person name="Lumba S."/>
            <person name="McCourt P."/>
            <person name="Mortimer J.C."/>
            <person name="Mutuku J.M."/>
            <person name="Nomura T."/>
            <person name="Sasaki-Sekimoto Y."/>
            <person name="Seto Y."/>
            <person name="Wang Y."/>
            <person name="Wakatake T."/>
            <person name="Sakakibara H."/>
            <person name="Demura T."/>
            <person name="Yamaguchi S."/>
            <person name="Yoneyama K."/>
            <person name="Manabe R.I."/>
            <person name="Nelson D.C."/>
            <person name="Schulman A.H."/>
            <person name="Timko M.P."/>
            <person name="dePamphilis C.W."/>
            <person name="Choi D."/>
            <person name="Shirasu K."/>
        </authorList>
    </citation>
    <scope>NUCLEOTIDE SEQUENCE [LARGE SCALE GENOMIC DNA]</scope>
    <source>
        <strain evidence="6">cv. UVA1</strain>
    </source>
</reference>
<dbReference type="AlphaFoldDB" id="A0A5A7RAH0"/>
<evidence type="ECO:0000313" key="5">
    <source>
        <dbReference type="EMBL" id="GER54276.1"/>
    </source>
</evidence>
<evidence type="ECO:0000256" key="2">
    <source>
        <dbReference type="ARBA" id="ARBA00022676"/>
    </source>
</evidence>
<dbReference type="SUPFAM" id="SSF53756">
    <property type="entry name" value="UDP-Glycosyltransferase/glycogen phosphorylase"/>
    <property type="match status" value="1"/>
</dbReference>
<dbReference type="Gene3D" id="3.40.50.2000">
    <property type="entry name" value="Glycogen Phosphorylase B"/>
    <property type="match status" value="3"/>
</dbReference>
<comment type="similarity">
    <text evidence="1">Belongs to the UDP-glycosyltransferase family.</text>
</comment>
<dbReference type="PANTHER" id="PTHR48047:SF229">
    <property type="entry name" value="UDP-GLYCOSYLTRANSFERASE 73C3-RELATED"/>
    <property type="match status" value="1"/>
</dbReference>
<comment type="caution">
    <text evidence="5">The sequence shown here is derived from an EMBL/GenBank/DDBJ whole genome shotgun (WGS) entry which is preliminary data.</text>
</comment>
<proteinExistence type="inferred from homology"/>
<dbReference type="FunFam" id="3.40.50.2000:FF:000071">
    <property type="entry name" value="Glycosyltransferase"/>
    <property type="match status" value="1"/>
</dbReference>
<dbReference type="InterPro" id="IPR058980">
    <property type="entry name" value="Glyco_transf_N"/>
</dbReference>
<gene>
    <name evidence="5" type="ORF">STAS_31837</name>
</gene>
<evidence type="ECO:0000259" key="4">
    <source>
        <dbReference type="Pfam" id="PF26168"/>
    </source>
</evidence>
<feature type="domain" description="Glycosyltransferase N-terminal" evidence="4">
    <location>
        <begin position="11"/>
        <end position="250"/>
    </location>
</feature>
<dbReference type="Pfam" id="PF26168">
    <property type="entry name" value="Glyco_transf_N"/>
    <property type="match status" value="1"/>
</dbReference>
<dbReference type="EMBL" id="BKCP01011070">
    <property type="protein sequence ID" value="GER54276.1"/>
    <property type="molecule type" value="Genomic_DNA"/>
</dbReference>
<protein>
    <submittedName>
        <fullName evidence="5">UDP-Glycosyltransferase superfamily protein</fullName>
    </submittedName>
</protein>
<keyword evidence="3 5" id="KW-0808">Transferase</keyword>
<accession>A0A5A7RAH0</accession>
<dbReference type="CDD" id="cd03784">
    <property type="entry name" value="GT1_Gtf-like"/>
    <property type="match status" value="1"/>
</dbReference>
<evidence type="ECO:0000256" key="3">
    <source>
        <dbReference type="ARBA" id="ARBA00022679"/>
    </source>
</evidence>
<evidence type="ECO:0000313" key="6">
    <source>
        <dbReference type="Proteomes" id="UP000325081"/>
    </source>
</evidence>
<dbReference type="PANTHER" id="PTHR48047">
    <property type="entry name" value="GLYCOSYLTRANSFERASE"/>
    <property type="match status" value="1"/>
</dbReference>
<dbReference type="GO" id="GO:0035251">
    <property type="term" value="F:UDP-glucosyltransferase activity"/>
    <property type="evidence" value="ECO:0007669"/>
    <property type="project" value="TreeGrafter"/>
</dbReference>